<sequence length="82" mass="8676">MLWACFFLGGLPPLAGATFQGSQVCSALRPDGLGLRLRRPLSHRLLPLVVELRPKGLVVAVWPSAMAALPPAVHRLGTSPLG</sequence>
<reference evidence="1 2" key="1">
    <citation type="journal article" date="2012" name="Stand. Genomic Sci.">
        <title>Complete genome sequencing and analysis of Saprospira grandis str. Lewin, a predatory marine bacterium.</title>
        <authorList>
            <person name="Saw J.H."/>
            <person name="Yuryev A."/>
            <person name="Kanbe M."/>
            <person name="Hou S."/>
            <person name="Young A.G."/>
            <person name="Aizawa S."/>
            <person name="Alam M."/>
        </authorList>
    </citation>
    <scope>NUCLEOTIDE SEQUENCE [LARGE SCALE GENOMIC DNA]</scope>
    <source>
        <strain evidence="1 2">Lewin</strain>
    </source>
</reference>
<dbReference type="KEGG" id="sgn:SGRA_0376"/>
<protein>
    <submittedName>
        <fullName evidence="1">Uncharacterized protein</fullName>
    </submittedName>
</protein>
<dbReference type="STRING" id="984262.SGRA_0376"/>
<keyword evidence="2" id="KW-1185">Reference proteome</keyword>
<evidence type="ECO:0000313" key="2">
    <source>
        <dbReference type="Proteomes" id="UP000007519"/>
    </source>
</evidence>
<accession>H6L8X9</accession>
<organism evidence="1 2">
    <name type="scientific">Saprospira grandis (strain Lewin)</name>
    <dbReference type="NCBI Taxonomy" id="984262"/>
    <lineage>
        <taxon>Bacteria</taxon>
        <taxon>Pseudomonadati</taxon>
        <taxon>Bacteroidota</taxon>
        <taxon>Saprospiria</taxon>
        <taxon>Saprospirales</taxon>
        <taxon>Saprospiraceae</taxon>
        <taxon>Saprospira</taxon>
    </lineage>
</organism>
<dbReference type="EMBL" id="CP002831">
    <property type="protein sequence ID" value="AFC23115.1"/>
    <property type="molecule type" value="Genomic_DNA"/>
</dbReference>
<name>H6L8X9_SAPGL</name>
<proteinExistence type="predicted"/>
<dbReference type="HOGENOM" id="CLU_2556320_0_0_10"/>
<gene>
    <name evidence="1" type="ordered locus">SGRA_0376</name>
</gene>
<dbReference type="Proteomes" id="UP000007519">
    <property type="component" value="Chromosome"/>
</dbReference>
<dbReference type="AlphaFoldDB" id="H6L8X9"/>
<evidence type="ECO:0000313" key="1">
    <source>
        <dbReference type="EMBL" id="AFC23115.1"/>
    </source>
</evidence>